<keyword evidence="2" id="KW-1185">Reference proteome</keyword>
<proteinExistence type="predicted"/>
<evidence type="ECO:0000313" key="1">
    <source>
        <dbReference type="EMBL" id="KAF2232269.1"/>
    </source>
</evidence>
<dbReference type="EMBL" id="ML991817">
    <property type="protein sequence ID" value="KAF2232269.1"/>
    <property type="molecule type" value="Genomic_DNA"/>
</dbReference>
<reference evidence="1" key="1">
    <citation type="journal article" date="2020" name="Stud. Mycol.">
        <title>101 Dothideomycetes genomes: a test case for predicting lifestyles and emergence of pathogens.</title>
        <authorList>
            <person name="Haridas S."/>
            <person name="Albert R."/>
            <person name="Binder M."/>
            <person name="Bloem J."/>
            <person name="Labutti K."/>
            <person name="Salamov A."/>
            <person name="Andreopoulos B."/>
            <person name="Baker S."/>
            <person name="Barry K."/>
            <person name="Bills G."/>
            <person name="Bluhm B."/>
            <person name="Cannon C."/>
            <person name="Castanera R."/>
            <person name="Culley D."/>
            <person name="Daum C."/>
            <person name="Ezra D."/>
            <person name="Gonzalez J."/>
            <person name="Henrissat B."/>
            <person name="Kuo A."/>
            <person name="Liang C."/>
            <person name="Lipzen A."/>
            <person name="Lutzoni F."/>
            <person name="Magnuson J."/>
            <person name="Mondo S."/>
            <person name="Nolan M."/>
            <person name="Ohm R."/>
            <person name="Pangilinan J."/>
            <person name="Park H.-J."/>
            <person name="Ramirez L."/>
            <person name="Alfaro M."/>
            <person name="Sun H."/>
            <person name="Tritt A."/>
            <person name="Yoshinaga Y."/>
            <person name="Zwiers L.-H."/>
            <person name="Turgeon B."/>
            <person name="Goodwin S."/>
            <person name="Spatafora J."/>
            <person name="Crous P."/>
            <person name="Grigoriev I."/>
        </authorList>
    </citation>
    <scope>NUCLEOTIDE SEQUENCE</scope>
    <source>
        <strain evidence="1">Tuck. ex Michener</strain>
    </source>
</reference>
<evidence type="ECO:0000313" key="2">
    <source>
        <dbReference type="Proteomes" id="UP000800092"/>
    </source>
</evidence>
<dbReference type="Proteomes" id="UP000800092">
    <property type="component" value="Unassembled WGS sequence"/>
</dbReference>
<gene>
    <name evidence="1" type="ORF">EV356DRAFT_505448</name>
</gene>
<accession>A0A6A6H2Z9</accession>
<dbReference type="AlphaFoldDB" id="A0A6A6H2Z9"/>
<sequence>MLVSRVAITHMSVQTASAKSASPQKCEPSSAFSSSPTILVSGYRSLTQIEPGLPRRNWIEAPIRIESGGGCARGSKAMMVPKQLLMYSALKRESDALCLP</sequence>
<protein>
    <submittedName>
        <fullName evidence="1">Uncharacterized protein</fullName>
    </submittedName>
</protein>
<name>A0A6A6H2Z9_VIRVR</name>
<organism evidence="1 2">
    <name type="scientific">Viridothelium virens</name>
    <name type="common">Speckled blister lichen</name>
    <name type="synonym">Trypethelium virens</name>
    <dbReference type="NCBI Taxonomy" id="1048519"/>
    <lineage>
        <taxon>Eukaryota</taxon>
        <taxon>Fungi</taxon>
        <taxon>Dikarya</taxon>
        <taxon>Ascomycota</taxon>
        <taxon>Pezizomycotina</taxon>
        <taxon>Dothideomycetes</taxon>
        <taxon>Dothideomycetes incertae sedis</taxon>
        <taxon>Trypetheliales</taxon>
        <taxon>Trypetheliaceae</taxon>
        <taxon>Viridothelium</taxon>
    </lineage>
</organism>